<dbReference type="AlphaFoldDB" id="A0A2G6E4I2"/>
<reference evidence="2 3" key="1">
    <citation type="submission" date="2017-10" db="EMBL/GenBank/DDBJ databases">
        <title>Novel microbial diversity and functional potential in the marine mammal oral microbiome.</title>
        <authorList>
            <person name="Dudek N.K."/>
            <person name="Sun C.L."/>
            <person name="Burstein D."/>
            <person name="Kantor R.S."/>
            <person name="Aliaga Goltsman D.S."/>
            <person name="Bik E.M."/>
            <person name="Thomas B.C."/>
            <person name="Banfield J.F."/>
            <person name="Relman D.A."/>
        </authorList>
    </citation>
    <scope>NUCLEOTIDE SEQUENCE [LARGE SCALE GENOMIC DNA]</scope>
    <source>
        <strain evidence="2">DOLZORAL124_49_17</strain>
    </source>
</reference>
<dbReference type="EMBL" id="PDPS01000029">
    <property type="protein sequence ID" value="PID56976.1"/>
    <property type="molecule type" value="Genomic_DNA"/>
</dbReference>
<protein>
    <submittedName>
        <fullName evidence="2">Uncharacterized protein</fullName>
    </submittedName>
</protein>
<proteinExistence type="predicted"/>
<name>A0A2G6E4I2_9BACT</name>
<evidence type="ECO:0000313" key="2">
    <source>
        <dbReference type="EMBL" id="PID56976.1"/>
    </source>
</evidence>
<comment type="caution">
    <text evidence="2">The sequence shown here is derived from an EMBL/GenBank/DDBJ whole genome shotgun (WGS) entry which is preliminary data.</text>
</comment>
<evidence type="ECO:0000256" key="1">
    <source>
        <dbReference type="SAM" id="MobiDB-lite"/>
    </source>
</evidence>
<accession>A0A2G6E4I2</accession>
<feature type="compositionally biased region" description="Polar residues" evidence="1">
    <location>
        <begin position="21"/>
        <end position="32"/>
    </location>
</feature>
<feature type="region of interest" description="Disordered" evidence="1">
    <location>
        <begin position="1"/>
        <end position="38"/>
    </location>
</feature>
<organism evidence="2 3">
    <name type="scientific">candidate division KSB3 bacterium</name>
    <dbReference type="NCBI Taxonomy" id="2044937"/>
    <lineage>
        <taxon>Bacteria</taxon>
        <taxon>candidate division KSB3</taxon>
    </lineage>
</organism>
<sequence>MNAACPAESGALPCPGAARSDTMTQDSTQQSMKRPEENPVMKRVLDETDMYYEDHRDRERTLLQRYFPDRQQRQIEMARHKTVKARYEFLMKAMQIDHQAQLQGIQEMYNDFLIKGKAQIRKDRDEFFQNQLEILMSSLTRKSQEFSERLSTAYQELERIKIPILRERQEQLLLKVSEGYYATAERLMTNFRNILNEEIDRPEGLKNSQDFEE</sequence>
<dbReference type="Proteomes" id="UP000229740">
    <property type="component" value="Unassembled WGS sequence"/>
</dbReference>
<evidence type="ECO:0000313" key="3">
    <source>
        <dbReference type="Proteomes" id="UP000229740"/>
    </source>
</evidence>
<gene>
    <name evidence="2" type="ORF">CSB45_08615</name>
</gene>